<name>A0A0F9KDL0_9ZZZZ</name>
<reference evidence="3" key="1">
    <citation type="journal article" date="2015" name="Nature">
        <title>Complex archaea that bridge the gap between prokaryotes and eukaryotes.</title>
        <authorList>
            <person name="Spang A."/>
            <person name="Saw J.H."/>
            <person name="Jorgensen S.L."/>
            <person name="Zaremba-Niedzwiedzka K."/>
            <person name="Martijn J."/>
            <person name="Lind A.E."/>
            <person name="van Eijk R."/>
            <person name="Schleper C."/>
            <person name="Guy L."/>
            <person name="Ettema T.J."/>
        </authorList>
    </citation>
    <scope>NUCLEOTIDE SEQUENCE</scope>
</reference>
<protein>
    <recommendedName>
        <fullName evidence="2">HNH nuclease domain-containing protein</fullName>
    </recommendedName>
</protein>
<feature type="region of interest" description="Disordered" evidence="1">
    <location>
        <begin position="1"/>
        <end position="20"/>
    </location>
</feature>
<sequence length="180" mass="20164">MVVPKIDRSRDAYTPGSPTPKGVLSMLDQHTTFLFGDPRLPVRFWAKVRIGSTPTQRPDLGPCWEWTGARRKGYGQLWHEGRAVSAHRLAYECLSGVVPPGLQLDHLCRIRHCANPGHVEAVTGLENTRRGDTGVHKSSLTHCPQGHPYAGENLYICPAGFRECRECKRESVRRWRAEGA</sequence>
<dbReference type="InterPro" id="IPR044925">
    <property type="entry name" value="His-Me_finger_sf"/>
</dbReference>
<comment type="caution">
    <text evidence="3">The sequence shown here is derived from an EMBL/GenBank/DDBJ whole genome shotgun (WGS) entry which is preliminary data.</text>
</comment>
<evidence type="ECO:0000313" key="3">
    <source>
        <dbReference type="EMBL" id="KKM80048.1"/>
    </source>
</evidence>
<feature type="compositionally biased region" description="Basic and acidic residues" evidence="1">
    <location>
        <begin position="1"/>
        <end position="11"/>
    </location>
</feature>
<dbReference type="EMBL" id="LAZR01008240">
    <property type="protein sequence ID" value="KKM80048.1"/>
    <property type="molecule type" value="Genomic_DNA"/>
</dbReference>
<evidence type="ECO:0000259" key="2">
    <source>
        <dbReference type="Pfam" id="PF13392"/>
    </source>
</evidence>
<dbReference type="InterPro" id="IPR003615">
    <property type="entry name" value="HNH_nuc"/>
</dbReference>
<proteinExistence type="predicted"/>
<organism evidence="3">
    <name type="scientific">marine sediment metagenome</name>
    <dbReference type="NCBI Taxonomy" id="412755"/>
    <lineage>
        <taxon>unclassified sequences</taxon>
        <taxon>metagenomes</taxon>
        <taxon>ecological metagenomes</taxon>
    </lineage>
</organism>
<dbReference type="SUPFAM" id="SSF54060">
    <property type="entry name" value="His-Me finger endonucleases"/>
    <property type="match status" value="1"/>
</dbReference>
<dbReference type="AlphaFoldDB" id="A0A0F9KDL0"/>
<dbReference type="Gene3D" id="3.90.75.10">
    <property type="entry name" value="Homing Intron 3 (I-ppo) Encoded Endonuclease, Chain A"/>
    <property type="match status" value="1"/>
</dbReference>
<dbReference type="GO" id="GO:0004519">
    <property type="term" value="F:endonuclease activity"/>
    <property type="evidence" value="ECO:0007669"/>
    <property type="project" value="InterPro"/>
</dbReference>
<evidence type="ECO:0000256" key="1">
    <source>
        <dbReference type="SAM" id="MobiDB-lite"/>
    </source>
</evidence>
<accession>A0A0F9KDL0</accession>
<dbReference type="Pfam" id="PF13392">
    <property type="entry name" value="HNH_3"/>
    <property type="match status" value="1"/>
</dbReference>
<dbReference type="InterPro" id="IPR044930">
    <property type="entry name" value="Homing_endonuclease_His-Me"/>
</dbReference>
<gene>
    <name evidence="3" type="ORF">LCGC14_1343730</name>
</gene>
<feature type="domain" description="HNH nuclease" evidence="2">
    <location>
        <begin position="86"/>
        <end position="129"/>
    </location>
</feature>